<dbReference type="AlphaFoldDB" id="A0A067BKR0"/>
<evidence type="ECO:0000313" key="3">
    <source>
        <dbReference type="Proteomes" id="UP000030745"/>
    </source>
</evidence>
<reference evidence="2 3" key="1">
    <citation type="journal article" date="2013" name="PLoS Genet.">
        <title>Distinctive expansion of potential virulence genes in the genome of the oomycete fish pathogen Saprolegnia parasitica.</title>
        <authorList>
            <person name="Jiang R.H."/>
            <person name="de Bruijn I."/>
            <person name="Haas B.J."/>
            <person name="Belmonte R."/>
            <person name="Lobach L."/>
            <person name="Christie J."/>
            <person name="van den Ackerveken G."/>
            <person name="Bottin A."/>
            <person name="Bulone V."/>
            <person name="Diaz-Moreno S.M."/>
            <person name="Dumas B."/>
            <person name="Fan L."/>
            <person name="Gaulin E."/>
            <person name="Govers F."/>
            <person name="Grenville-Briggs L.J."/>
            <person name="Horner N.R."/>
            <person name="Levin J.Z."/>
            <person name="Mammella M."/>
            <person name="Meijer H.J."/>
            <person name="Morris P."/>
            <person name="Nusbaum C."/>
            <person name="Oome S."/>
            <person name="Phillips A.J."/>
            <person name="van Rooyen D."/>
            <person name="Rzeszutek E."/>
            <person name="Saraiva M."/>
            <person name="Secombes C.J."/>
            <person name="Seidl M.F."/>
            <person name="Snel B."/>
            <person name="Stassen J.H."/>
            <person name="Sykes S."/>
            <person name="Tripathy S."/>
            <person name="van den Berg H."/>
            <person name="Vega-Arreguin J.C."/>
            <person name="Wawra S."/>
            <person name="Young S.K."/>
            <person name="Zeng Q."/>
            <person name="Dieguez-Uribeondo J."/>
            <person name="Russ C."/>
            <person name="Tyler B.M."/>
            <person name="van West P."/>
        </authorList>
    </citation>
    <scope>NUCLEOTIDE SEQUENCE [LARGE SCALE GENOMIC DNA]</scope>
    <source>
        <strain evidence="2 3">CBS 223.65</strain>
    </source>
</reference>
<sequence>MMPSSPDSRCKYPYKMCPNTRTFKKDGEPHTLCEYHRNKANSIQKIYATKRRQELRMQRKSPPRSRSPALVMPDPAPFLPDAALAIEPNDLVDLSLLFEDDLPSDTTSCSLEVPDAALFMTSRLFTDRLKLSADDFDILCTLVD</sequence>
<dbReference type="Proteomes" id="UP000030745">
    <property type="component" value="Unassembled WGS sequence"/>
</dbReference>
<gene>
    <name evidence="2" type="ORF">SPRG_15013</name>
</gene>
<dbReference type="KEGG" id="spar:SPRG_15013"/>
<dbReference type="OrthoDB" id="68728at2759"/>
<dbReference type="GeneID" id="24136785"/>
<proteinExistence type="predicted"/>
<dbReference type="OMA" id="HSCGLEV"/>
<keyword evidence="3" id="KW-1185">Reference proteome</keyword>
<organism evidence="2 3">
    <name type="scientific">Saprolegnia parasitica (strain CBS 223.65)</name>
    <dbReference type="NCBI Taxonomy" id="695850"/>
    <lineage>
        <taxon>Eukaryota</taxon>
        <taxon>Sar</taxon>
        <taxon>Stramenopiles</taxon>
        <taxon>Oomycota</taxon>
        <taxon>Saprolegniomycetes</taxon>
        <taxon>Saprolegniales</taxon>
        <taxon>Saprolegniaceae</taxon>
        <taxon>Saprolegnia</taxon>
    </lineage>
</organism>
<dbReference type="EMBL" id="KK583374">
    <property type="protein sequence ID" value="KDO19059.1"/>
    <property type="molecule type" value="Genomic_DNA"/>
</dbReference>
<protein>
    <submittedName>
        <fullName evidence="2">Uncharacterized protein</fullName>
    </submittedName>
</protein>
<dbReference type="RefSeq" id="XP_012210247.1">
    <property type="nucleotide sequence ID" value="XM_012354857.1"/>
</dbReference>
<name>A0A067BKR0_SAPPC</name>
<evidence type="ECO:0000256" key="1">
    <source>
        <dbReference type="SAM" id="MobiDB-lite"/>
    </source>
</evidence>
<accession>A0A067BKR0</accession>
<dbReference type="VEuPathDB" id="FungiDB:SPRG_15013"/>
<feature type="region of interest" description="Disordered" evidence="1">
    <location>
        <begin position="53"/>
        <end position="73"/>
    </location>
</feature>
<evidence type="ECO:0000313" key="2">
    <source>
        <dbReference type="EMBL" id="KDO19059.1"/>
    </source>
</evidence>